<dbReference type="PANTHER" id="PTHR36040:SF5">
    <property type="entry name" value="TRANSMEMBRANE PROTEIN"/>
    <property type="match status" value="1"/>
</dbReference>
<dbReference type="eggNOG" id="KOG0017">
    <property type="taxonomic scope" value="Eukaryota"/>
</dbReference>
<evidence type="ECO:0000313" key="3">
    <source>
        <dbReference type="EMBL" id="EOA25070.1"/>
    </source>
</evidence>
<dbReference type="PANTHER" id="PTHR36040">
    <property type="entry name" value="OS04G0188500 PROTEIN"/>
    <property type="match status" value="1"/>
</dbReference>
<dbReference type="Proteomes" id="UP000029121">
    <property type="component" value="Unassembled WGS sequence"/>
</dbReference>
<dbReference type="PROSITE" id="PS51257">
    <property type="entry name" value="PROKAR_LIPOPROTEIN"/>
    <property type="match status" value="1"/>
</dbReference>
<gene>
    <name evidence="3" type="ORF">CARUB_v10018378mg</name>
</gene>
<name>R0HIP6_9BRAS</name>
<evidence type="ECO:0000313" key="4">
    <source>
        <dbReference type="Proteomes" id="UP000029121"/>
    </source>
</evidence>
<feature type="signal peptide" evidence="2">
    <location>
        <begin position="1"/>
        <end position="24"/>
    </location>
</feature>
<accession>R0HIP6</accession>
<dbReference type="AlphaFoldDB" id="R0HIP6"/>
<sequence length="146" mass="16477">MGIKPKHIMVVIIAIMIMTSSCLAARGIISRENNQENENISGEILGKEEESAEKIEHPRNNVQNHHYIPRQDFYNYGPGGGDNNGENGVKEQLEPEKNGAKEEATLHIFNGPMTRFKIKRLNQAIIMLLHKIEGNLNQETYPTTLL</sequence>
<keyword evidence="4" id="KW-1185">Reference proteome</keyword>
<feature type="region of interest" description="Disordered" evidence="1">
    <location>
        <begin position="45"/>
        <end position="100"/>
    </location>
</feature>
<proteinExistence type="predicted"/>
<keyword evidence="2" id="KW-0732">Signal</keyword>
<feature type="compositionally biased region" description="Basic and acidic residues" evidence="1">
    <location>
        <begin position="45"/>
        <end position="59"/>
    </location>
</feature>
<evidence type="ECO:0000256" key="2">
    <source>
        <dbReference type="SAM" id="SignalP"/>
    </source>
</evidence>
<dbReference type="STRING" id="81985.R0HIP6"/>
<protein>
    <submittedName>
        <fullName evidence="3">Uncharacterized protein</fullName>
    </submittedName>
</protein>
<feature type="chain" id="PRO_5004352086" evidence="2">
    <location>
        <begin position="25"/>
        <end position="146"/>
    </location>
</feature>
<reference evidence="4" key="1">
    <citation type="journal article" date="2013" name="Nat. Genet.">
        <title>The Capsella rubella genome and the genomic consequences of rapid mating system evolution.</title>
        <authorList>
            <person name="Slotte T."/>
            <person name="Hazzouri K.M."/>
            <person name="Agren J.A."/>
            <person name="Koenig D."/>
            <person name="Maumus F."/>
            <person name="Guo Y.L."/>
            <person name="Steige K."/>
            <person name="Platts A.E."/>
            <person name="Escobar J.S."/>
            <person name="Newman L.K."/>
            <person name="Wang W."/>
            <person name="Mandakova T."/>
            <person name="Vello E."/>
            <person name="Smith L.M."/>
            <person name="Henz S.R."/>
            <person name="Steffen J."/>
            <person name="Takuno S."/>
            <person name="Brandvain Y."/>
            <person name="Coop G."/>
            <person name="Andolfatto P."/>
            <person name="Hu T.T."/>
            <person name="Blanchette M."/>
            <person name="Clark R.M."/>
            <person name="Quesneville H."/>
            <person name="Nordborg M."/>
            <person name="Gaut B.S."/>
            <person name="Lysak M.A."/>
            <person name="Jenkins J."/>
            <person name="Grimwood J."/>
            <person name="Chapman J."/>
            <person name="Prochnik S."/>
            <person name="Shu S."/>
            <person name="Rokhsar D."/>
            <person name="Schmutz J."/>
            <person name="Weigel D."/>
            <person name="Wright S.I."/>
        </authorList>
    </citation>
    <scope>NUCLEOTIDE SEQUENCE [LARGE SCALE GENOMIC DNA]</scope>
    <source>
        <strain evidence="4">cv. Monte Gargano</strain>
    </source>
</reference>
<dbReference type="EMBL" id="KB870809">
    <property type="protein sequence ID" value="EOA25070.1"/>
    <property type="molecule type" value="Genomic_DNA"/>
</dbReference>
<organism evidence="3 4">
    <name type="scientific">Capsella rubella</name>
    <dbReference type="NCBI Taxonomy" id="81985"/>
    <lineage>
        <taxon>Eukaryota</taxon>
        <taxon>Viridiplantae</taxon>
        <taxon>Streptophyta</taxon>
        <taxon>Embryophyta</taxon>
        <taxon>Tracheophyta</taxon>
        <taxon>Spermatophyta</taxon>
        <taxon>Magnoliopsida</taxon>
        <taxon>eudicotyledons</taxon>
        <taxon>Gunneridae</taxon>
        <taxon>Pentapetalae</taxon>
        <taxon>rosids</taxon>
        <taxon>malvids</taxon>
        <taxon>Brassicales</taxon>
        <taxon>Brassicaceae</taxon>
        <taxon>Camelineae</taxon>
        <taxon>Capsella</taxon>
    </lineage>
</organism>
<evidence type="ECO:0000256" key="1">
    <source>
        <dbReference type="SAM" id="MobiDB-lite"/>
    </source>
</evidence>
<feature type="compositionally biased region" description="Basic and acidic residues" evidence="1">
    <location>
        <begin position="88"/>
        <end position="100"/>
    </location>
</feature>